<dbReference type="RefSeq" id="WP_124878885.1">
    <property type="nucleotide sequence ID" value="NZ_RQJO01000015.1"/>
</dbReference>
<dbReference type="PROSITE" id="PS50059">
    <property type="entry name" value="FKBP_PPIASE"/>
    <property type="match status" value="2"/>
</dbReference>
<dbReference type="InterPro" id="IPR001179">
    <property type="entry name" value="PPIase_FKBP_dom"/>
</dbReference>
<dbReference type="OrthoDB" id="979394at2"/>
<dbReference type="InterPro" id="IPR046357">
    <property type="entry name" value="PPIase_dom_sf"/>
</dbReference>
<dbReference type="AlphaFoldDB" id="A0A3P1BD19"/>
<dbReference type="EC" id="5.2.1.8" evidence="6"/>
<sequence length="309" mass="33299">MNLIASMNSKHLSVFIALLLMVGLTSCFNNDLTDPNAGQAALNDQQIKDYLTANQLQDKVTLSPSGLYYLISGVSASGKAATPANELEFTYTLSYIDPTTKKAVLVDSANATKSAYIPFLSGVVVQGLEEGFLLLKEGQTGRFFMPSSIGFGNDTRKDKMPAYSAVIFDVKLIRSRTEEQQIDDYVTIKNLSAPIDTANSIRVYRITPGTGSTIAAGNTVTVAYTANSLRGTTPFDKSDSLTFVAGSGQYIEGFSMGVTKLKVGDKALLVFPSLRGYGVQGSYDQSKGYYVVPPYTPLAFEITVKSVKK</sequence>
<keyword evidence="4 5" id="KW-0413">Isomerase</keyword>
<protein>
    <recommendedName>
        <fullName evidence="6">Peptidyl-prolyl cis-trans isomerase</fullName>
        <ecNumber evidence="6">5.2.1.8</ecNumber>
    </recommendedName>
</protein>
<dbReference type="Proteomes" id="UP000271925">
    <property type="component" value="Unassembled WGS sequence"/>
</dbReference>
<comment type="catalytic activity">
    <reaction evidence="1 5 6">
        <text>[protein]-peptidylproline (omega=180) = [protein]-peptidylproline (omega=0)</text>
        <dbReference type="Rhea" id="RHEA:16237"/>
        <dbReference type="Rhea" id="RHEA-COMP:10747"/>
        <dbReference type="Rhea" id="RHEA-COMP:10748"/>
        <dbReference type="ChEBI" id="CHEBI:83833"/>
        <dbReference type="ChEBI" id="CHEBI:83834"/>
        <dbReference type="EC" id="5.2.1.8"/>
    </reaction>
</comment>
<evidence type="ECO:0000313" key="8">
    <source>
        <dbReference type="EMBL" id="RRA98959.1"/>
    </source>
</evidence>
<reference evidence="8 9" key="1">
    <citation type="submission" date="2018-11" db="EMBL/GenBank/DDBJ databases">
        <authorList>
            <person name="Zhou Z."/>
            <person name="Wang G."/>
        </authorList>
    </citation>
    <scope>NUCLEOTIDE SEQUENCE [LARGE SCALE GENOMIC DNA]</scope>
    <source>
        <strain evidence="8 9">KCTC52004</strain>
    </source>
</reference>
<gene>
    <name evidence="8" type="ORF">EHT25_28670</name>
</gene>
<evidence type="ECO:0000256" key="4">
    <source>
        <dbReference type="ARBA" id="ARBA00023235"/>
    </source>
</evidence>
<feature type="domain" description="PPIase FKBP-type" evidence="7">
    <location>
        <begin position="217"/>
        <end position="308"/>
    </location>
</feature>
<dbReference type="PANTHER" id="PTHR43811:SF19">
    <property type="entry name" value="39 KDA FK506-BINDING NUCLEAR PROTEIN"/>
    <property type="match status" value="1"/>
</dbReference>
<dbReference type="EMBL" id="RQJO01000015">
    <property type="protein sequence ID" value="RRA98959.1"/>
    <property type="molecule type" value="Genomic_DNA"/>
</dbReference>
<evidence type="ECO:0000256" key="5">
    <source>
        <dbReference type="PROSITE-ProRule" id="PRU00277"/>
    </source>
</evidence>
<dbReference type="GO" id="GO:0003755">
    <property type="term" value="F:peptidyl-prolyl cis-trans isomerase activity"/>
    <property type="evidence" value="ECO:0007669"/>
    <property type="project" value="UniProtKB-UniRule"/>
</dbReference>
<proteinExistence type="inferred from homology"/>
<evidence type="ECO:0000259" key="7">
    <source>
        <dbReference type="PROSITE" id="PS50059"/>
    </source>
</evidence>
<evidence type="ECO:0000256" key="1">
    <source>
        <dbReference type="ARBA" id="ARBA00000971"/>
    </source>
</evidence>
<keyword evidence="3 5" id="KW-0697">Rotamase</keyword>
<name>A0A3P1BD19_9BACT</name>
<dbReference type="Gene3D" id="3.10.50.40">
    <property type="match status" value="2"/>
</dbReference>
<evidence type="ECO:0000256" key="3">
    <source>
        <dbReference type="ARBA" id="ARBA00023110"/>
    </source>
</evidence>
<organism evidence="8 9">
    <name type="scientific">Larkinella rosea</name>
    <dbReference type="NCBI Taxonomy" id="2025312"/>
    <lineage>
        <taxon>Bacteria</taxon>
        <taxon>Pseudomonadati</taxon>
        <taxon>Bacteroidota</taxon>
        <taxon>Cytophagia</taxon>
        <taxon>Cytophagales</taxon>
        <taxon>Spirosomataceae</taxon>
        <taxon>Larkinella</taxon>
    </lineage>
</organism>
<dbReference type="Pfam" id="PF00254">
    <property type="entry name" value="FKBP_C"/>
    <property type="match status" value="2"/>
</dbReference>
<feature type="domain" description="PPIase FKBP-type" evidence="7">
    <location>
        <begin position="84"/>
        <end position="176"/>
    </location>
</feature>
<comment type="caution">
    <text evidence="8">The sequence shown here is derived from an EMBL/GenBank/DDBJ whole genome shotgun (WGS) entry which is preliminary data.</text>
</comment>
<keyword evidence="9" id="KW-1185">Reference proteome</keyword>
<dbReference type="SUPFAM" id="SSF54534">
    <property type="entry name" value="FKBP-like"/>
    <property type="match status" value="2"/>
</dbReference>
<dbReference type="PANTHER" id="PTHR43811">
    <property type="entry name" value="FKBP-TYPE PEPTIDYL-PROLYL CIS-TRANS ISOMERASE FKPA"/>
    <property type="match status" value="1"/>
</dbReference>
<accession>A0A3P1BD19</accession>
<evidence type="ECO:0000313" key="9">
    <source>
        <dbReference type="Proteomes" id="UP000271925"/>
    </source>
</evidence>
<evidence type="ECO:0000256" key="2">
    <source>
        <dbReference type="ARBA" id="ARBA00006577"/>
    </source>
</evidence>
<evidence type="ECO:0000256" key="6">
    <source>
        <dbReference type="RuleBase" id="RU003915"/>
    </source>
</evidence>
<comment type="similarity">
    <text evidence="2 6">Belongs to the FKBP-type PPIase family.</text>
</comment>